<reference evidence="3" key="1">
    <citation type="journal article" date="2017" name="Nat. Ecol. Evol.">
        <title>Genome expansion and lineage-specific genetic innovations in the forest pathogenic fungi Armillaria.</title>
        <authorList>
            <person name="Sipos G."/>
            <person name="Prasanna A.N."/>
            <person name="Walter M.C."/>
            <person name="O'Connor E."/>
            <person name="Balint B."/>
            <person name="Krizsan K."/>
            <person name="Kiss B."/>
            <person name="Hess J."/>
            <person name="Varga T."/>
            <person name="Slot J."/>
            <person name="Riley R."/>
            <person name="Boka B."/>
            <person name="Rigling D."/>
            <person name="Barry K."/>
            <person name="Lee J."/>
            <person name="Mihaltcheva S."/>
            <person name="LaButti K."/>
            <person name="Lipzen A."/>
            <person name="Waldron R."/>
            <person name="Moloney N.M."/>
            <person name="Sperisen C."/>
            <person name="Kredics L."/>
            <person name="Vagvoelgyi C."/>
            <person name="Patrignani A."/>
            <person name="Fitzpatrick D."/>
            <person name="Nagy I."/>
            <person name="Doyle S."/>
            <person name="Anderson J.B."/>
            <person name="Grigoriev I.V."/>
            <person name="Gueldener U."/>
            <person name="Muensterkoetter M."/>
            <person name="Nagy L.G."/>
        </authorList>
    </citation>
    <scope>NUCLEOTIDE SEQUENCE [LARGE SCALE GENOMIC DNA]</scope>
    <source>
        <strain evidence="3">C18/9</strain>
    </source>
</reference>
<feature type="region of interest" description="Disordered" evidence="1">
    <location>
        <begin position="1"/>
        <end position="28"/>
    </location>
</feature>
<evidence type="ECO:0000313" key="3">
    <source>
        <dbReference type="Proteomes" id="UP000219338"/>
    </source>
</evidence>
<dbReference type="EMBL" id="FUEG01000027">
    <property type="protein sequence ID" value="SJL15273.1"/>
    <property type="molecule type" value="Genomic_DNA"/>
</dbReference>
<proteinExistence type="predicted"/>
<gene>
    <name evidence="2" type="ORF">ARMOST_18764</name>
</gene>
<sequence>MALTKRDTTMLTDSSPQPAEREESGSDGSFWFEDGNIILINAQRAGFRVHLDVLSMNADFFRDTSGMTLLQERGTEYYLLRVTDSTKDLMHFFHALYTRAYFYPGKPTHYDALESMLRLANKYSAHQLRADIVKHLTMIYPSKLAALEEHKDLRVPDHYSHSVRAIAMSREHDIPIILPAAFYFATTIPPAQLIDLHLKRDDVAVILSGRDKIAEDAFKIAWSWLFISSSGSRCSSVVQCQRRRLDVIQKLARSPGDAHRLFLNTMPHQYWQEEDKENGSESEDEVDWICNKCLREWRCSERNGYQQVWNWLPSYFKLPNWDKLGENSQRLEDWCVSNCSVSTYSC</sequence>
<name>A0A284S2M9_ARMOS</name>
<accession>A0A284S2M9</accession>
<evidence type="ECO:0000256" key="1">
    <source>
        <dbReference type="SAM" id="MobiDB-lite"/>
    </source>
</evidence>
<evidence type="ECO:0008006" key="4">
    <source>
        <dbReference type="Google" id="ProtNLM"/>
    </source>
</evidence>
<evidence type="ECO:0000313" key="2">
    <source>
        <dbReference type="EMBL" id="SJL15273.1"/>
    </source>
</evidence>
<keyword evidence="3" id="KW-1185">Reference proteome</keyword>
<organism evidence="2 3">
    <name type="scientific">Armillaria ostoyae</name>
    <name type="common">Armillaria root rot fungus</name>
    <dbReference type="NCBI Taxonomy" id="47428"/>
    <lineage>
        <taxon>Eukaryota</taxon>
        <taxon>Fungi</taxon>
        <taxon>Dikarya</taxon>
        <taxon>Basidiomycota</taxon>
        <taxon>Agaricomycotina</taxon>
        <taxon>Agaricomycetes</taxon>
        <taxon>Agaricomycetidae</taxon>
        <taxon>Agaricales</taxon>
        <taxon>Marasmiineae</taxon>
        <taxon>Physalacriaceae</taxon>
        <taxon>Armillaria</taxon>
    </lineage>
</organism>
<dbReference type="Proteomes" id="UP000219338">
    <property type="component" value="Unassembled WGS sequence"/>
</dbReference>
<dbReference type="AlphaFoldDB" id="A0A284S2M9"/>
<dbReference type="OMA" id="DEVDWIC"/>
<dbReference type="OrthoDB" id="3218112at2759"/>
<protein>
    <recommendedName>
        <fullName evidence="4">BTB domain-containing protein</fullName>
    </recommendedName>
</protein>